<evidence type="ECO:0000259" key="4">
    <source>
        <dbReference type="PROSITE" id="PS50206"/>
    </source>
</evidence>
<dbReference type="GO" id="GO:0004792">
    <property type="term" value="F:thiosulfate-cyanide sulfurtransferase activity"/>
    <property type="evidence" value="ECO:0007669"/>
    <property type="project" value="UniProtKB-EC"/>
</dbReference>
<dbReference type="SMART" id="SM00450">
    <property type="entry name" value="RHOD"/>
    <property type="match status" value="2"/>
</dbReference>
<dbReference type="EC" id="2.8.1.2" evidence="5"/>
<feature type="domain" description="Rhodanese" evidence="4">
    <location>
        <begin position="16"/>
        <end position="123"/>
    </location>
</feature>
<keyword evidence="2" id="KW-0677">Repeat</keyword>
<feature type="region of interest" description="Disordered" evidence="3">
    <location>
        <begin position="157"/>
        <end position="186"/>
    </location>
</feature>
<dbReference type="AlphaFoldDB" id="A0A840AGR2"/>
<accession>A0A840AGR2</accession>
<dbReference type="PANTHER" id="PTHR11364">
    <property type="entry name" value="THIOSULFATE SULFERTANSFERASE"/>
    <property type="match status" value="1"/>
</dbReference>
<dbReference type="GO" id="GO:0016784">
    <property type="term" value="F:3-mercaptopyruvate sulfurtransferase activity"/>
    <property type="evidence" value="ECO:0007669"/>
    <property type="project" value="UniProtKB-EC"/>
</dbReference>
<comment type="caution">
    <text evidence="5">The sequence shown here is derived from an EMBL/GenBank/DDBJ whole genome shotgun (WGS) entry which is preliminary data.</text>
</comment>
<dbReference type="InterPro" id="IPR045078">
    <property type="entry name" value="TST/MPST-like"/>
</dbReference>
<feature type="domain" description="Rhodanese" evidence="4">
    <location>
        <begin position="157"/>
        <end position="269"/>
    </location>
</feature>
<dbReference type="EMBL" id="JACIDJ010000008">
    <property type="protein sequence ID" value="MBB3900207.1"/>
    <property type="molecule type" value="Genomic_DNA"/>
</dbReference>
<evidence type="ECO:0000313" key="5">
    <source>
        <dbReference type="EMBL" id="MBB3900207.1"/>
    </source>
</evidence>
<dbReference type="InterPro" id="IPR001763">
    <property type="entry name" value="Rhodanese-like_dom"/>
</dbReference>
<keyword evidence="1 5" id="KW-0808">Transferase</keyword>
<dbReference type="RefSeq" id="WP_207018324.1">
    <property type="nucleotide sequence ID" value="NZ_JACIDJ010000008.1"/>
</dbReference>
<proteinExistence type="predicted"/>
<dbReference type="Pfam" id="PF00581">
    <property type="entry name" value="Rhodanese"/>
    <property type="match status" value="2"/>
</dbReference>
<evidence type="ECO:0000313" key="6">
    <source>
        <dbReference type="Proteomes" id="UP000553193"/>
    </source>
</evidence>
<dbReference type="Gene3D" id="3.40.250.10">
    <property type="entry name" value="Rhodanese-like domain"/>
    <property type="match status" value="2"/>
</dbReference>
<name>A0A840AGR2_9PROT</name>
<sequence length="270" mass="28189">MDLTDPVLPPEAVMARGDALILLDTRPEAAFLAGRADGARHLPIEAWDRAIKSGQAPLDDAAHWGGVLGGLGLDGGKPVVVLDDGRMTEAARAWFLLQHFGLAAAVLDGGWPALEPLLEAPVSGPAAAPAAVACVARPGTGRVALMERAPLRDALASQARPQVFDTRSPAEHRGEDLKNNRRGGRLPGAANLPHTALLAQGNRLMPAEALRARMEEVGLSLSRTVVTHCDGGGRAALAALAAVRAGHPDVAAYYMSFADWAADEACPIER</sequence>
<dbReference type="EC" id="2.8.1.1" evidence="5"/>
<dbReference type="PANTHER" id="PTHR11364:SF27">
    <property type="entry name" value="SULFURTRANSFERASE"/>
    <property type="match status" value="1"/>
</dbReference>
<protein>
    <submittedName>
        <fullName evidence="5">Thiosulfate/3-mercaptopyruvate sulfurtransferase</fullName>
        <ecNumber evidence="5">2.8.1.1</ecNumber>
        <ecNumber evidence="5">2.8.1.2</ecNumber>
    </submittedName>
</protein>
<evidence type="ECO:0000256" key="1">
    <source>
        <dbReference type="ARBA" id="ARBA00022679"/>
    </source>
</evidence>
<dbReference type="Proteomes" id="UP000553193">
    <property type="component" value="Unassembled WGS sequence"/>
</dbReference>
<organism evidence="5 6">
    <name type="scientific">Roseococcus suduntuyensis</name>
    <dbReference type="NCBI Taxonomy" id="455361"/>
    <lineage>
        <taxon>Bacteria</taxon>
        <taxon>Pseudomonadati</taxon>
        <taxon>Pseudomonadota</taxon>
        <taxon>Alphaproteobacteria</taxon>
        <taxon>Acetobacterales</taxon>
        <taxon>Roseomonadaceae</taxon>
        <taxon>Roseococcus</taxon>
    </lineage>
</organism>
<dbReference type="InterPro" id="IPR036873">
    <property type="entry name" value="Rhodanese-like_dom_sf"/>
</dbReference>
<evidence type="ECO:0000256" key="2">
    <source>
        <dbReference type="ARBA" id="ARBA00022737"/>
    </source>
</evidence>
<feature type="compositionally biased region" description="Basic and acidic residues" evidence="3">
    <location>
        <begin position="168"/>
        <end position="179"/>
    </location>
</feature>
<dbReference type="PROSITE" id="PS50206">
    <property type="entry name" value="RHODANESE_3"/>
    <property type="match status" value="2"/>
</dbReference>
<reference evidence="5 6" key="1">
    <citation type="submission" date="2020-08" db="EMBL/GenBank/DDBJ databases">
        <title>Genomic Encyclopedia of Type Strains, Phase IV (KMG-IV): sequencing the most valuable type-strain genomes for metagenomic binning, comparative biology and taxonomic classification.</title>
        <authorList>
            <person name="Goeker M."/>
        </authorList>
    </citation>
    <scope>NUCLEOTIDE SEQUENCE [LARGE SCALE GENOMIC DNA]</scope>
    <source>
        <strain evidence="5 6">DSM 19979</strain>
    </source>
</reference>
<dbReference type="SUPFAM" id="SSF52821">
    <property type="entry name" value="Rhodanese/Cell cycle control phosphatase"/>
    <property type="match status" value="2"/>
</dbReference>
<gene>
    <name evidence="5" type="ORF">GGQ83_003677</name>
</gene>
<keyword evidence="6" id="KW-1185">Reference proteome</keyword>
<keyword evidence="5" id="KW-0670">Pyruvate</keyword>
<evidence type="ECO:0000256" key="3">
    <source>
        <dbReference type="SAM" id="MobiDB-lite"/>
    </source>
</evidence>